<organism evidence="1 2">
    <name type="scientific">Pluteus cervinus</name>
    <dbReference type="NCBI Taxonomy" id="181527"/>
    <lineage>
        <taxon>Eukaryota</taxon>
        <taxon>Fungi</taxon>
        <taxon>Dikarya</taxon>
        <taxon>Basidiomycota</taxon>
        <taxon>Agaricomycotina</taxon>
        <taxon>Agaricomycetes</taxon>
        <taxon>Agaricomycetidae</taxon>
        <taxon>Agaricales</taxon>
        <taxon>Pluteineae</taxon>
        <taxon>Pluteaceae</taxon>
        <taxon>Pluteus</taxon>
    </lineage>
</organism>
<proteinExistence type="predicted"/>
<keyword evidence="2" id="KW-1185">Reference proteome</keyword>
<dbReference type="EMBL" id="ML208264">
    <property type="protein sequence ID" value="TFK75172.1"/>
    <property type="molecule type" value="Genomic_DNA"/>
</dbReference>
<gene>
    <name evidence="1" type="ORF">BDN72DRAFT_561700</name>
</gene>
<evidence type="ECO:0000313" key="1">
    <source>
        <dbReference type="EMBL" id="TFK75172.1"/>
    </source>
</evidence>
<name>A0ACD3BDU4_9AGAR</name>
<protein>
    <submittedName>
        <fullName evidence="1">Uncharacterized protein</fullName>
    </submittedName>
</protein>
<evidence type="ECO:0000313" key="2">
    <source>
        <dbReference type="Proteomes" id="UP000308600"/>
    </source>
</evidence>
<dbReference type="Proteomes" id="UP000308600">
    <property type="component" value="Unassembled WGS sequence"/>
</dbReference>
<reference evidence="1 2" key="1">
    <citation type="journal article" date="2019" name="Nat. Ecol. Evol.">
        <title>Megaphylogeny resolves global patterns of mushroom evolution.</title>
        <authorList>
            <person name="Varga T."/>
            <person name="Krizsan K."/>
            <person name="Foldi C."/>
            <person name="Dima B."/>
            <person name="Sanchez-Garcia M."/>
            <person name="Sanchez-Ramirez S."/>
            <person name="Szollosi G.J."/>
            <person name="Szarkandi J.G."/>
            <person name="Papp V."/>
            <person name="Albert L."/>
            <person name="Andreopoulos W."/>
            <person name="Angelini C."/>
            <person name="Antonin V."/>
            <person name="Barry K.W."/>
            <person name="Bougher N.L."/>
            <person name="Buchanan P."/>
            <person name="Buyck B."/>
            <person name="Bense V."/>
            <person name="Catcheside P."/>
            <person name="Chovatia M."/>
            <person name="Cooper J."/>
            <person name="Damon W."/>
            <person name="Desjardin D."/>
            <person name="Finy P."/>
            <person name="Geml J."/>
            <person name="Haridas S."/>
            <person name="Hughes K."/>
            <person name="Justo A."/>
            <person name="Karasinski D."/>
            <person name="Kautmanova I."/>
            <person name="Kiss B."/>
            <person name="Kocsube S."/>
            <person name="Kotiranta H."/>
            <person name="LaButti K.M."/>
            <person name="Lechner B.E."/>
            <person name="Liimatainen K."/>
            <person name="Lipzen A."/>
            <person name="Lukacs Z."/>
            <person name="Mihaltcheva S."/>
            <person name="Morgado L.N."/>
            <person name="Niskanen T."/>
            <person name="Noordeloos M.E."/>
            <person name="Ohm R.A."/>
            <person name="Ortiz-Santana B."/>
            <person name="Ovrebo C."/>
            <person name="Racz N."/>
            <person name="Riley R."/>
            <person name="Savchenko A."/>
            <person name="Shiryaev A."/>
            <person name="Soop K."/>
            <person name="Spirin V."/>
            <person name="Szebenyi C."/>
            <person name="Tomsovsky M."/>
            <person name="Tulloss R.E."/>
            <person name="Uehling J."/>
            <person name="Grigoriev I.V."/>
            <person name="Vagvolgyi C."/>
            <person name="Papp T."/>
            <person name="Martin F.M."/>
            <person name="Miettinen O."/>
            <person name="Hibbett D.S."/>
            <person name="Nagy L.G."/>
        </authorList>
    </citation>
    <scope>NUCLEOTIDE SEQUENCE [LARGE SCALE GENOMIC DNA]</scope>
    <source>
        <strain evidence="1 2">NL-1719</strain>
    </source>
</reference>
<accession>A0ACD3BDU4</accession>
<sequence length="286" mass="31703">MFKRVQKRQKKKEEEEELGLDEEMKEIMGLQDTDSEESSSDSGNEGEEAQEDRQDEEDEEALPNFAEEGGESDEGEDFETDSITVPEAVKDPVYVVSVQPAVRACIICPGKVLKDEKMVKVHLSSNAHTRRFKQFEKLAKGAHPGQSAAMLVRTAFQEKPAAAMQSDGGSKRAAKQQARLAKFQAMREKKKAKAKARALSGKGATEDVPPTSEAPSESTSKPRGKKKKIAHSDKNPNHLPNVLRLKPKAKPKRLTSPNLIQNRTMSYPQSASRILHVLPPAVHEKR</sequence>